<proteinExistence type="evidence at transcript level"/>
<dbReference type="AlphaFoldDB" id="C4J583"/>
<protein>
    <submittedName>
        <fullName evidence="1">Uncharacterized protein</fullName>
    </submittedName>
</protein>
<organism evidence="1">
    <name type="scientific">Zea mays</name>
    <name type="common">Maize</name>
    <dbReference type="NCBI Taxonomy" id="4577"/>
    <lineage>
        <taxon>Eukaryota</taxon>
        <taxon>Viridiplantae</taxon>
        <taxon>Streptophyta</taxon>
        <taxon>Embryophyta</taxon>
        <taxon>Tracheophyta</taxon>
        <taxon>Spermatophyta</taxon>
        <taxon>Magnoliopsida</taxon>
        <taxon>Liliopsida</taxon>
        <taxon>Poales</taxon>
        <taxon>Poaceae</taxon>
        <taxon>PACMAD clade</taxon>
        <taxon>Panicoideae</taxon>
        <taxon>Andropogonodae</taxon>
        <taxon>Andropogoneae</taxon>
        <taxon>Tripsacinae</taxon>
        <taxon>Zea</taxon>
    </lineage>
</organism>
<reference evidence="1" key="1">
    <citation type="journal article" date="2009" name="PLoS Genet.">
        <title>Sequencing, mapping, and analysis of 27,455 maize full-length cDNAs.</title>
        <authorList>
            <person name="Soderlund C."/>
            <person name="Descour A."/>
            <person name="Kudrna D."/>
            <person name="Bomhoff M."/>
            <person name="Boyd L."/>
            <person name="Currie J."/>
            <person name="Angelova A."/>
            <person name="Collura K."/>
            <person name="Wissotski M."/>
            <person name="Ashley E."/>
            <person name="Morrow D."/>
            <person name="Fernandes J."/>
            <person name="Walbot V."/>
            <person name="Yu Y."/>
        </authorList>
    </citation>
    <scope>NUCLEOTIDE SEQUENCE</scope>
    <source>
        <strain evidence="1">B73</strain>
    </source>
</reference>
<dbReference type="EMBL" id="BT085980">
    <property type="protein sequence ID" value="ACR36333.1"/>
    <property type="molecule type" value="mRNA"/>
</dbReference>
<sequence length="54" mass="6475">MIMNWPIRFFNDQLIASILYDPVVNNAAGYNNIYLSRKWKEWCGIIKYFKSSLQ</sequence>
<reference evidence="1" key="2">
    <citation type="submission" date="2012-06" db="EMBL/GenBank/DDBJ databases">
        <authorList>
            <person name="Yu Y."/>
            <person name="Currie J."/>
            <person name="Lomeli R."/>
            <person name="Angelova A."/>
            <person name="Collura K."/>
            <person name="Wissotski M."/>
            <person name="Campos D."/>
            <person name="Kudrna D."/>
            <person name="Golser W."/>
            <person name="Ashely E."/>
            <person name="Descour A."/>
            <person name="Fernandes J."/>
            <person name="Soderlund C."/>
            <person name="Walbot V."/>
        </authorList>
    </citation>
    <scope>NUCLEOTIDE SEQUENCE</scope>
    <source>
        <strain evidence="1">B73</strain>
    </source>
</reference>
<accession>C4J583</accession>
<evidence type="ECO:0000313" key="1">
    <source>
        <dbReference type="EMBL" id="ACR36333.1"/>
    </source>
</evidence>
<name>C4J583_MAIZE</name>